<dbReference type="Proteomes" id="UP001272242">
    <property type="component" value="Unassembled WGS sequence"/>
</dbReference>
<evidence type="ECO:0000256" key="1">
    <source>
        <dbReference type="SAM" id="MobiDB-lite"/>
    </source>
</evidence>
<name>A0ABU5ETV4_9BACT</name>
<evidence type="ECO:0000313" key="3">
    <source>
        <dbReference type="EMBL" id="MDY3558398.1"/>
    </source>
</evidence>
<dbReference type="EMBL" id="JAXBLV010000028">
    <property type="protein sequence ID" value="MDY3558398.1"/>
    <property type="molecule type" value="Genomic_DNA"/>
</dbReference>
<proteinExistence type="predicted"/>
<dbReference type="RefSeq" id="WP_320685328.1">
    <property type="nucleotide sequence ID" value="NZ_JAXBLV010000028.1"/>
</dbReference>
<evidence type="ECO:0000313" key="4">
    <source>
        <dbReference type="Proteomes" id="UP001272242"/>
    </source>
</evidence>
<reference evidence="4" key="1">
    <citation type="journal article" date="2023" name="Mar. Drugs">
        <title>Gemmata algarum, a Novel Planctomycete Isolated from an Algal Mat, Displays Antimicrobial Activity.</title>
        <authorList>
            <person name="Kumar G."/>
            <person name="Kallscheuer N."/>
            <person name="Kashif M."/>
            <person name="Ahamad S."/>
            <person name="Jagadeeshwari U."/>
            <person name="Pannikurungottu S."/>
            <person name="Haufschild T."/>
            <person name="Kabuu M."/>
            <person name="Sasikala C."/>
            <person name="Jogler C."/>
            <person name="Ramana C."/>
        </authorList>
    </citation>
    <scope>NUCLEOTIDE SEQUENCE [LARGE SCALE GENOMIC DNA]</scope>
    <source>
        <strain evidence="4">JC673</strain>
    </source>
</reference>
<keyword evidence="2" id="KW-0732">Signal</keyword>
<evidence type="ECO:0000256" key="2">
    <source>
        <dbReference type="SAM" id="SignalP"/>
    </source>
</evidence>
<sequence length="312" mass="34725">MVSPRSLSLVAVVGLWAAISTAHSDPPRSPGTTAVLNTGSDKRPPDVGGVQFDSRMSDKFNSDEPKAAAFKWQKSGDYRIELTTTGGATGEFGDLTPTELWCAYNLVRPSKKLVQLYSNDKGFDLSKPEDYRGLVTAVTEGTAATATLHPVLRGTPVGQSVVQLDLLVAWMKNPPDNTSDLFNKLQSNNGAVIPWKKYGYSRLIWYDAELSIRVAEKRVLVEAADRPAETVLRIRFWHGGEKGHDEFYGSHTHLAYLFETFKPLQDADRLCRSVAILRRLHQYKCLPDLPSSVFPERVLIPDKVQFADFMPK</sequence>
<accession>A0ABU5ETV4</accession>
<feature type="compositionally biased region" description="Polar residues" evidence="1">
    <location>
        <begin position="30"/>
        <end position="39"/>
    </location>
</feature>
<feature type="signal peptide" evidence="2">
    <location>
        <begin position="1"/>
        <end position="24"/>
    </location>
</feature>
<feature type="chain" id="PRO_5046158495" description="Secreted protein" evidence="2">
    <location>
        <begin position="25"/>
        <end position="312"/>
    </location>
</feature>
<gene>
    <name evidence="3" type="ORF">R5W23_005491</name>
</gene>
<evidence type="ECO:0008006" key="5">
    <source>
        <dbReference type="Google" id="ProtNLM"/>
    </source>
</evidence>
<keyword evidence="4" id="KW-1185">Reference proteome</keyword>
<comment type="caution">
    <text evidence="3">The sequence shown here is derived from an EMBL/GenBank/DDBJ whole genome shotgun (WGS) entry which is preliminary data.</text>
</comment>
<organism evidence="3 4">
    <name type="scientific">Gemmata algarum</name>
    <dbReference type="NCBI Taxonomy" id="2975278"/>
    <lineage>
        <taxon>Bacteria</taxon>
        <taxon>Pseudomonadati</taxon>
        <taxon>Planctomycetota</taxon>
        <taxon>Planctomycetia</taxon>
        <taxon>Gemmatales</taxon>
        <taxon>Gemmataceae</taxon>
        <taxon>Gemmata</taxon>
    </lineage>
</organism>
<feature type="region of interest" description="Disordered" evidence="1">
    <location>
        <begin position="23"/>
        <end position="49"/>
    </location>
</feature>
<protein>
    <recommendedName>
        <fullName evidence="5">Secreted protein</fullName>
    </recommendedName>
</protein>